<dbReference type="AlphaFoldDB" id="A0A8G2F3C8"/>
<evidence type="ECO:0000313" key="1">
    <source>
        <dbReference type="EMBL" id="SEF52984.1"/>
    </source>
</evidence>
<name>A0A8G2F3C8_9BACT</name>
<keyword evidence="2" id="KW-1185">Reference proteome</keyword>
<gene>
    <name evidence="1" type="ORF">SAMN05444001_102104</name>
</gene>
<reference evidence="1 2" key="1">
    <citation type="submission" date="2016-10" db="EMBL/GenBank/DDBJ databases">
        <authorList>
            <person name="Varghese N."/>
            <person name="Submissions S."/>
        </authorList>
    </citation>
    <scope>NUCLEOTIDE SEQUENCE [LARGE SCALE GENOMIC DNA]</scope>
    <source>
        <strain evidence="1 2">DSM 29073</strain>
    </source>
</reference>
<comment type="caution">
    <text evidence="1">The sequence shown here is derived from an EMBL/GenBank/DDBJ whole genome shotgun (WGS) entry which is preliminary data.</text>
</comment>
<evidence type="ECO:0000313" key="2">
    <source>
        <dbReference type="Proteomes" id="UP000236725"/>
    </source>
</evidence>
<sequence length="78" mass="8894">MANIEDNAREQKVGLKCPQCGKFIHTSIYELITSRGLQCPSCHLQLTIDRTKSKPAIDALRKVKQAQDNLEKKSHFNR</sequence>
<organism evidence="1 2">
    <name type="scientific">Parabacteroides chinchillae</name>
    <dbReference type="NCBI Taxonomy" id="871327"/>
    <lineage>
        <taxon>Bacteria</taxon>
        <taxon>Pseudomonadati</taxon>
        <taxon>Bacteroidota</taxon>
        <taxon>Bacteroidia</taxon>
        <taxon>Bacteroidales</taxon>
        <taxon>Tannerellaceae</taxon>
        <taxon>Parabacteroides</taxon>
    </lineage>
</organism>
<evidence type="ECO:0008006" key="3">
    <source>
        <dbReference type="Google" id="ProtNLM"/>
    </source>
</evidence>
<dbReference type="Proteomes" id="UP000236725">
    <property type="component" value="Unassembled WGS sequence"/>
</dbReference>
<proteinExistence type="predicted"/>
<accession>A0A8G2F3C8</accession>
<protein>
    <recommendedName>
        <fullName evidence="3">Mu-like prophage protein Com</fullName>
    </recommendedName>
</protein>
<dbReference type="EMBL" id="FNVS01000002">
    <property type="protein sequence ID" value="SEF52984.1"/>
    <property type="molecule type" value="Genomic_DNA"/>
</dbReference>